<organism evidence="4 5">
    <name type="scientific">Emiliania huxleyi (strain CCMP1516)</name>
    <dbReference type="NCBI Taxonomy" id="280463"/>
    <lineage>
        <taxon>Eukaryota</taxon>
        <taxon>Haptista</taxon>
        <taxon>Haptophyta</taxon>
        <taxon>Prymnesiophyceae</taxon>
        <taxon>Isochrysidales</taxon>
        <taxon>Noelaerhabdaceae</taxon>
        <taxon>Emiliania</taxon>
    </lineage>
</organism>
<dbReference type="STRING" id="2903.R1DT38"/>
<dbReference type="GO" id="GO:0005525">
    <property type="term" value="F:GTP binding"/>
    <property type="evidence" value="ECO:0007669"/>
    <property type="project" value="UniProtKB-KW"/>
</dbReference>
<dbReference type="EnsemblProtists" id="EOD13936">
    <property type="protein sequence ID" value="EOD13936"/>
    <property type="gene ID" value="EMIHUDRAFT_246583"/>
</dbReference>
<keyword evidence="2" id="KW-0342">GTP-binding</keyword>
<dbReference type="PANTHER" id="PTHR45709">
    <property type="entry name" value="LARGE SUBUNIT GTPASE 1 HOMOLOG-RELATED"/>
    <property type="match status" value="1"/>
</dbReference>
<keyword evidence="1" id="KW-0547">Nucleotide-binding</keyword>
<dbReference type="RefSeq" id="XP_005766365.1">
    <property type="nucleotide sequence ID" value="XM_005766308.1"/>
</dbReference>
<dbReference type="AlphaFoldDB" id="A0A0D3IRQ1"/>
<feature type="region of interest" description="Disordered" evidence="3">
    <location>
        <begin position="214"/>
        <end position="238"/>
    </location>
</feature>
<dbReference type="SUPFAM" id="SSF52540">
    <property type="entry name" value="P-loop containing nucleoside triphosphate hydrolases"/>
    <property type="match status" value="1"/>
</dbReference>
<evidence type="ECO:0000256" key="3">
    <source>
        <dbReference type="SAM" id="MobiDB-lite"/>
    </source>
</evidence>
<dbReference type="Proteomes" id="UP000013827">
    <property type="component" value="Unassembled WGS sequence"/>
</dbReference>
<feature type="region of interest" description="Disordered" evidence="3">
    <location>
        <begin position="273"/>
        <end position="296"/>
    </location>
</feature>
<reference evidence="5" key="1">
    <citation type="journal article" date="2013" name="Nature">
        <title>Pan genome of the phytoplankton Emiliania underpins its global distribution.</title>
        <authorList>
            <person name="Read B.A."/>
            <person name="Kegel J."/>
            <person name="Klute M.J."/>
            <person name="Kuo A."/>
            <person name="Lefebvre S.C."/>
            <person name="Maumus F."/>
            <person name="Mayer C."/>
            <person name="Miller J."/>
            <person name="Monier A."/>
            <person name="Salamov A."/>
            <person name="Young J."/>
            <person name="Aguilar M."/>
            <person name="Claverie J.M."/>
            <person name="Frickenhaus S."/>
            <person name="Gonzalez K."/>
            <person name="Herman E.K."/>
            <person name="Lin Y.C."/>
            <person name="Napier J."/>
            <person name="Ogata H."/>
            <person name="Sarno A.F."/>
            <person name="Shmutz J."/>
            <person name="Schroeder D."/>
            <person name="de Vargas C."/>
            <person name="Verret F."/>
            <person name="von Dassow P."/>
            <person name="Valentin K."/>
            <person name="Van de Peer Y."/>
            <person name="Wheeler G."/>
            <person name="Dacks J.B."/>
            <person name="Delwiche C.F."/>
            <person name="Dyhrman S.T."/>
            <person name="Glockner G."/>
            <person name="John U."/>
            <person name="Richards T."/>
            <person name="Worden A.Z."/>
            <person name="Zhang X."/>
            <person name="Grigoriev I.V."/>
            <person name="Allen A.E."/>
            <person name="Bidle K."/>
            <person name="Borodovsky M."/>
            <person name="Bowler C."/>
            <person name="Brownlee C."/>
            <person name="Cock J.M."/>
            <person name="Elias M."/>
            <person name="Gladyshev V.N."/>
            <person name="Groth M."/>
            <person name="Guda C."/>
            <person name="Hadaegh A."/>
            <person name="Iglesias-Rodriguez M.D."/>
            <person name="Jenkins J."/>
            <person name="Jones B.M."/>
            <person name="Lawson T."/>
            <person name="Leese F."/>
            <person name="Lindquist E."/>
            <person name="Lobanov A."/>
            <person name="Lomsadze A."/>
            <person name="Malik S.B."/>
            <person name="Marsh M.E."/>
            <person name="Mackinder L."/>
            <person name="Mock T."/>
            <person name="Mueller-Roeber B."/>
            <person name="Pagarete A."/>
            <person name="Parker M."/>
            <person name="Probert I."/>
            <person name="Quesneville H."/>
            <person name="Raines C."/>
            <person name="Rensing S.A."/>
            <person name="Riano-Pachon D.M."/>
            <person name="Richier S."/>
            <person name="Rokitta S."/>
            <person name="Shiraiwa Y."/>
            <person name="Soanes D.M."/>
            <person name="van der Giezen M."/>
            <person name="Wahlund T.M."/>
            <person name="Williams B."/>
            <person name="Wilson W."/>
            <person name="Wolfe G."/>
            <person name="Wurch L.L."/>
        </authorList>
    </citation>
    <scope>NUCLEOTIDE SEQUENCE</scope>
</reference>
<dbReference type="InterPro" id="IPR027417">
    <property type="entry name" value="P-loop_NTPase"/>
</dbReference>
<dbReference type="InterPro" id="IPR043358">
    <property type="entry name" value="GNL1-like"/>
</dbReference>
<dbReference type="GeneID" id="17260090"/>
<evidence type="ECO:0000256" key="2">
    <source>
        <dbReference type="ARBA" id="ARBA00023134"/>
    </source>
</evidence>
<dbReference type="eggNOG" id="KOG1424">
    <property type="taxonomic scope" value="Eukaryota"/>
</dbReference>
<dbReference type="Gene3D" id="3.40.50.300">
    <property type="entry name" value="P-loop containing nucleotide triphosphate hydrolases"/>
    <property type="match status" value="1"/>
</dbReference>
<dbReference type="PANTHER" id="PTHR45709:SF3">
    <property type="entry name" value="GUANINE NUCLEOTIDE-BINDING PROTEIN-LIKE 1"/>
    <property type="match status" value="1"/>
</dbReference>
<accession>A0A0D3IRQ1</accession>
<name>A0A0D3IRQ1_EMIH1</name>
<protein>
    <submittedName>
        <fullName evidence="4">Uncharacterized protein</fullName>
    </submittedName>
</protein>
<evidence type="ECO:0000256" key="1">
    <source>
        <dbReference type="ARBA" id="ARBA00022741"/>
    </source>
</evidence>
<evidence type="ECO:0000313" key="4">
    <source>
        <dbReference type="EnsemblProtists" id="EOD13936"/>
    </source>
</evidence>
<keyword evidence="5" id="KW-1185">Reference proteome</keyword>
<dbReference type="GO" id="GO:0003924">
    <property type="term" value="F:GTPase activity"/>
    <property type="evidence" value="ECO:0007669"/>
    <property type="project" value="InterPro"/>
</dbReference>
<dbReference type="KEGG" id="ehx:EMIHUDRAFT_246583"/>
<dbReference type="HOGENOM" id="CLU_941449_0_0_1"/>
<dbReference type="PaxDb" id="2903-EOD13936"/>
<sequence length="296" mass="33077">MVQRVSRGGDTNRLSTAFVREDDQAEVAERTAFEAWLASVHGGCRADALSPFEHNLEVWRQLWRVVERSDVVCIVADVRNPLLHVPAALYEHCAARPSLRLVIVLSKVASVSRTPGHTKHLQTWELTPHLTICASPGLVFPVAGVRVHGVVRVLQLFPIAQVREALSAVRLLWLALDLPRMYNMRPAEPCDDEDELSPFGFCAALAKRKGYHRRYRRPRSLPSPRRQAARQTLPARQRRRAADAVASYMLPLAAAAARAGCVPCEGSHIEVPMKREDQTRRSAGSLVGERILTKER</sequence>
<proteinExistence type="predicted"/>
<reference evidence="4" key="2">
    <citation type="submission" date="2024-10" db="UniProtKB">
        <authorList>
            <consortium name="EnsemblProtists"/>
        </authorList>
    </citation>
    <scope>IDENTIFICATION</scope>
</reference>
<evidence type="ECO:0000313" key="5">
    <source>
        <dbReference type="Proteomes" id="UP000013827"/>
    </source>
</evidence>